<dbReference type="GO" id="GO:0070403">
    <property type="term" value="F:NAD+ binding"/>
    <property type="evidence" value="ECO:0007669"/>
    <property type="project" value="InterPro"/>
</dbReference>
<dbReference type="Gene3D" id="1.10.1040.10">
    <property type="entry name" value="N-(1-d-carboxylethyl)-l-norvaline Dehydrogenase, domain 2"/>
    <property type="match status" value="1"/>
</dbReference>
<protein>
    <recommendedName>
        <fullName evidence="4">3-hydroxybutyryl-CoA dehydrogenase</fullName>
    </recommendedName>
</protein>
<evidence type="ECO:0000259" key="7">
    <source>
        <dbReference type="Pfam" id="PF02737"/>
    </source>
</evidence>
<dbReference type="InterPro" id="IPR036291">
    <property type="entry name" value="NAD(P)-bd_dom_sf"/>
</dbReference>
<comment type="pathway">
    <text evidence="1">Lipid metabolism; butanoate metabolism.</text>
</comment>
<name>A0A923SRK1_9FIRM</name>
<keyword evidence="3" id="KW-0560">Oxidoreductase</keyword>
<dbReference type="Pfam" id="PF00725">
    <property type="entry name" value="3HCDH"/>
    <property type="match status" value="1"/>
</dbReference>
<dbReference type="PANTHER" id="PTHR48075:SF5">
    <property type="entry name" value="3-HYDROXYBUTYRYL-COA DEHYDROGENASE"/>
    <property type="match status" value="1"/>
</dbReference>
<evidence type="ECO:0000256" key="4">
    <source>
        <dbReference type="ARBA" id="ARBA00067747"/>
    </source>
</evidence>
<dbReference type="PANTHER" id="PTHR48075">
    <property type="entry name" value="3-HYDROXYACYL-COA DEHYDROGENASE FAMILY PROTEIN"/>
    <property type="match status" value="1"/>
</dbReference>
<evidence type="ECO:0000256" key="5">
    <source>
        <dbReference type="PIRSR" id="PIRSR000105-1"/>
    </source>
</evidence>
<proteinExistence type="inferred from homology"/>
<dbReference type="Pfam" id="PF02737">
    <property type="entry name" value="3HCDH_N"/>
    <property type="match status" value="1"/>
</dbReference>
<dbReference type="SUPFAM" id="SSF51735">
    <property type="entry name" value="NAD(P)-binding Rossmann-fold domains"/>
    <property type="match status" value="1"/>
</dbReference>
<evidence type="ECO:0000256" key="1">
    <source>
        <dbReference type="ARBA" id="ARBA00005086"/>
    </source>
</evidence>
<evidence type="ECO:0000256" key="3">
    <source>
        <dbReference type="ARBA" id="ARBA00023002"/>
    </source>
</evidence>
<dbReference type="FunFam" id="3.40.50.720:FF:000009">
    <property type="entry name" value="Fatty oxidation complex, alpha subunit"/>
    <property type="match status" value="1"/>
</dbReference>
<dbReference type="InterPro" id="IPR006176">
    <property type="entry name" value="3-OHacyl-CoA_DH_NAD-bd"/>
</dbReference>
<comment type="similarity">
    <text evidence="2">Belongs to the 3-hydroxyacyl-CoA dehydrogenase family.</text>
</comment>
<evidence type="ECO:0000259" key="6">
    <source>
        <dbReference type="Pfam" id="PF00725"/>
    </source>
</evidence>
<dbReference type="InterPro" id="IPR022694">
    <property type="entry name" value="3-OHacyl-CoA_DH"/>
</dbReference>
<feature type="domain" description="3-hydroxyacyl-CoA dehydrogenase NAD binding" evidence="7">
    <location>
        <begin position="5"/>
        <end position="183"/>
    </location>
</feature>
<feature type="site" description="Important for catalytic activity" evidence="5">
    <location>
        <position position="140"/>
    </location>
</feature>
<reference evidence="8" key="1">
    <citation type="submission" date="2020-08" db="EMBL/GenBank/DDBJ databases">
        <title>Genome public.</title>
        <authorList>
            <person name="Liu C."/>
            <person name="Sun Q."/>
        </authorList>
    </citation>
    <scope>NUCLEOTIDE SEQUENCE</scope>
    <source>
        <strain evidence="8">BX12</strain>
    </source>
</reference>
<dbReference type="Proteomes" id="UP000602647">
    <property type="component" value="Unassembled WGS sequence"/>
</dbReference>
<dbReference type="RefSeq" id="WP_187303854.1">
    <property type="nucleotide sequence ID" value="NZ_JACRYT010000018.1"/>
</dbReference>
<dbReference type="SUPFAM" id="SSF48179">
    <property type="entry name" value="6-phosphogluconate dehydrogenase C-terminal domain-like"/>
    <property type="match status" value="1"/>
</dbReference>
<feature type="domain" description="3-hydroxyacyl-CoA dehydrogenase C-terminal" evidence="6">
    <location>
        <begin position="186"/>
        <end position="282"/>
    </location>
</feature>
<dbReference type="InterPro" id="IPR013328">
    <property type="entry name" value="6PGD_dom2"/>
</dbReference>
<sequence length="298" mass="33109">MDVKKVFVIGAGFMGSGIVENVAAKGLEAVAYDISEQQRERSRKSIAKNLEKQVAKGRLKAEEKDAVLDRIEYVSEISACKDADVVIEAVAENKDIKVSIMKEIEKYAKEEAVIASNTSSISITSLGSVFQNPERFIGMHFFSPVPRIPLMEIVRGYQTGERAIKIASDLGEYMGKTCILAQDEPGFIVNRMLIPMLNEACFLVERKIGSIEEIDMGMKMGLNHPMGPLELMDMIGIDVELAVMEVLHEEIGDSKYRPAISLKRMVDSGFLGRKVGVGFYVYHEDGTKEPNPKLLEIR</sequence>
<dbReference type="InterPro" id="IPR008927">
    <property type="entry name" value="6-PGluconate_DH-like_C_sf"/>
</dbReference>
<dbReference type="EMBL" id="JACRYT010000018">
    <property type="protein sequence ID" value="MBC6680756.1"/>
    <property type="molecule type" value="Genomic_DNA"/>
</dbReference>
<evidence type="ECO:0000313" key="9">
    <source>
        <dbReference type="Proteomes" id="UP000602647"/>
    </source>
</evidence>
<dbReference type="AlphaFoldDB" id="A0A923SRK1"/>
<evidence type="ECO:0000256" key="2">
    <source>
        <dbReference type="ARBA" id="ARBA00009463"/>
    </source>
</evidence>
<evidence type="ECO:0000313" key="8">
    <source>
        <dbReference type="EMBL" id="MBC6680756.1"/>
    </source>
</evidence>
<organism evidence="8 9">
    <name type="scientific">Zhenpiania hominis</name>
    <dbReference type="NCBI Taxonomy" id="2763644"/>
    <lineage>
        <taxon>Bacteria</taxon>
        <taxon>Bacillati</taxon>
        <taxon>Bacillota</taxon>
        <taxon>Clostridia</taxon>
        <taxon>Peptostreptococcales</taxon>
        <taxon>Anaerovoracaceae</taxon>
        <taxon>Zhenpiania</taxon>
    </lineage>
</organism>
<dbReference type="GO" id="GO:0006635">
    <property type="term" value="P:fatty acid beta-oxidation"/>
    <property type="evidence" value="ECO:0007669"/>
    <property type="project" value="TreeGrafter"/>
</dbReference>
<gene>
    <name evidence="8" type="ORF">H9L42_13080</name>
</gene>
<dbReference type="GO" id="GO:0008691">
    <property type="term" value="F:3-hydroxybutyryl-CoA dehydrogenase activity"/>
    <property type="evidence" value="ECO:0007669"/>
    <property type="project" value="TreeGrafter"/>
</dbReference>
<accession>A0A923SRK1</accession>
<dbReference type="Gene3D" id="3.40.50.720">
    <property type="entry name" value="NAD(P)-binding Rossmann-like Domain"/>
    <property type="match status" value="1"/>
</dbReference>
<dbReference type="InterPro" id="IPR006108">
    <property type="entry name" value="3HC_DH_C"/>
</dbReference>
<dbReference type="PIRSF" id="PIRSF000105">
    <property type="entry name" value="HCDH"/>
    <property type="match status" value="1"/>
</dbReference>
<keyword evidence="9" id="KW-1185">Reference proteome</keyword>
<comment type="caution">
    <text evidence="8">The sequence shown here is derived from an EMBL/GenBank/DDBJ whole genome shotgun (WGS) entry which is preliminary data.</text>
</comment>